<evidence type="ECO:0000256" key="2">
    <source>
        <dbReference type="ARBA" id="ARBA00022490"/>
    </source>
</evidence>
<dbReference type="InterPro" id="IPR001353">
    <property type="entry name" value="Proteasome_sua/b"/>
</dbReference>
<evidence type="ECO:0000256" key="5">
    <source>
        <dbReference type="ARBA" id="ARBA00022801"/>
    </source>
</evidence>
<reference evidence="11 12" key="1">
    <citation type="journal article" date="2005" name="Environ. Microbiol.">
        <title>Genetic and functional properties of uncultivated thermophilic crenarchaeotes from a subsurface gold mine as revealed by analysis of genome fragments.</title>
        <authorList>
            <person name="Nunoura T."/>
            <person name="Hirayama H."/>
            <person name="Takami H."/>
            <person name="Oida H."/>
            <person name="Nishi S."/>
            <person name="Shimamura S."/>
            <person name="Suzuki Y."/>
            <person name="Inagaki F."/>
            <person name="Takai K."/>
            <person name="Nealson K.H."/>
            <person name="Horikoshi K."/>
        </authorList>
    </citation>
    <scope>NUCLEOTIDE SEQUENCE [LARGE SCALE GENOMIC DNA]</scope>
</reference>
<dbReference type="MEROPS" id="T01.002"/>
<dbReference type="InterPro" id="IPR029055">
    <property type="entry name" value="Ntn_hydrolases_N"/>
</dbReference>
<evidence type="ECO:0000256" key="4">
    <source>
        <dbReference type="ARBA" id="ARBA00022698"/>
    </source>
</evidence>
<comment type="similarity">
    <text evidence="9">Belongs to the peptidase T1B family.</text>
</comment>
<comment type="function">
    <text evidence="9">Component of the proteasome core, a large protease complex with broad specificity involved in protein degradation.</text>
</comment>
<dbReference type="AlphaFoldDB" id="E6N421"/>
<name>E6N421_CALS0</name>
<evidence type="ECO:0000256" key="3">
    <source>
        <dbReference type="ARBA" id="ARBA00022670"/>
    </source>
</evidence>
<keyword evidence="4 9" id="KW-0888">Threonine protease</keyword>
<dbReference type="GO" id="GO:0019774">
    <property type="term" value="C:proteasome core complex, beta-subunit complex"/>
    <property type="evidence" value="ECO:0007669"/>
    <property type="project" value="UniProtKB-UniRule"/>
</dbReference>
<protein>
    <recommendedName>
        <fullName evidence="9">Proteasome subunit beta</fullName>
        <ecNumber evidence="9">3.4.25.1</ecNumber>
    </recommendedName>
    <alternativeName>
        <fullName evidence="9">20S proteasome beta subunit</fullName>
    </alternativeName>
    <alternativeName>
        <fullName evidence="9">Proteasome core protein PsmB</fullName>
    </alternativeName>
</protein>
<reference evidence="11 12" key="2">
    <citation type="journal article" date="2011" name="Nucleic Acids Res.">
        <title>Insights into the evolution of Archaea and eukaryotic protein modifier systems revealed by the genome of a novel archaeal group.</title>
        <authorList>
            <person name="Nunoura T."/>
            <person name="Takaki Y."/>
            <person name="Kakuta J."/>
            <person name="Nishi S."/>
            <person name="Sugahara J."/>
            <person name="Kazama H."/>
            <person name="Chee G."/>
            <person name="Hattori M."/>
            <person name="Kanai A."/>
            <person name="Atomi H."/>
            <person name="Takai K."/>
            <person name="Takami H."/>
        </authorList>
    </citation>
    <scope>NUCLEOTIDE SEQUENCE [LARGE SCALE GENOMIC DNA]</scope>
</reference>
<sequence>MLILYPVDKPKALTTGTTTVGMVVKDAVVVATDTRVTSGFFVAHRRGKKVLPLAPHVAITIAGRVADAQTLIDLIKANINYYQIMRGQVMSLPAVARLTSSLMFSSRYFPFYAQLILAGVDNEGPHLYNLDPFGSVTEEKLIATGSGSPVAYGVLEPNYREDMDFNSAVELAFQAVSAAIRRDAGSGDSVDVAYVLKDKGYGELSLDEKAPLYRKYFNYLPIT</sequence>
<keyword evidence="2 9" id="KW-0963">Cytoplasm</keyword>
<dbReference type="InterPro" id="IPR016050">
    <property type="entry name" value="Proteasome_bsu_CS"/>
</dbReference>
<proteinExistence type="inferred from homology"/>
<dbReference type="InterPro" id="IPR023333">
    <property type="entry name" value="Proteasome_suB-type"/>
</dbReference>
<comment type="subcellular location">
    <subcellularLocation>
        <location evidence="9">Cytoplasm</location>
    </subcellularLocation>
</comment>
<organism evidence="11 12">
    <name type="scientific">Caldiarchaeum subterraneum</name>
    <dbReference type="NCBI Taxonomy" id="311458"/>
    <lineage>
        <taxon>Archaea</taxon>
        <taxon>Nitrososphaerota</taxon>
        <taxon>Candidatus Caldarchaeales</taxon>
        <taxon>Candidatus Caldarchaeaceae</taxon>
        <taxon>Candidatus Caldarchaeum</taxon>
    </lineage>
</organism>
<feature type="chain" id="PRO_5023357992" description="Proteasome subunit beta" evidence="9">
    <location>
        <begin position="17"/>
        <end position="223"/>
    </location>
</feature>
<dbReference type="Pfam" id="PF00227">
    <property type="entry name" value="Proteasome"/>
    <property type="match status" value="1"/>
</dbReference>
<dbReference type="PANTHER" id="PTHR32194">
    <property type="entry name" value="METALLOPROTEASE TLDD"/>
    <property type="match status" value="1"/>
</dbReference>
<dbReference type="Gene3D" id="3.60.20.10">
    <property type="entry name" value="Glutamine Phosphoribosylpyrophosphate, subunit 1, domain 1"/>
    <property type="match status" value="1"/>
</dbReference>
<comment type="subunit">
    <text evidence="9">The 20S proteasome core is composed of 14 alpha and 14 beta subunits that assemble into four stacked heptameric rings, resulting in a barrel-shaped structure. The two inner rings, each composed of seven catalytic beta subunits, are sandwiched by two outer rings, each composed of seven alpha subunits. The catalytic chamber with the active sites is on the inside of the barrel. Has a gated structure, the ends of the cylinder being occluded by the N-termini of the alpha-subunits. Is capped at one or both ends by the proteasome regulatory ATPase, PAN.</text>
</comment>
<dbReference type="HAMAP" id="MF_02113_A">
    <property type="entry name" value="Proteasome_B_A"/>
    <property type="match status" value="1"/>
</dbReference>
<keyword evidence="5 9" id="KW-0378">Hydrolase</keyword>
<keyword evidence="6 9" id="KW-0068">Autocatalytic cleavage</keyword>
<dbReference type="EMBL" id="AP011796">
    <property type="protein sequence ID" value="BAJ47040.1"/>
    <property type="molecule type" value="Genomic_DNA"/>
</dbReference>
<dbReference type="SUPFAM" id="SSF56235">
    <property type="entry name" value="N-terminal nucleophile aminohydrolases (Ntn hydrolases)"/>
    <property type="match status" value="1"/>
</dbReference>
<gene>
    <name evidence="9" type="primary">psmB</name>
    <name evidence="11" type="ORF">HGMM_F55C09C36</name>
</gene>
<keyword evidence="8 9" id="KW-0865">Zymogen</keyword>
<evidence type="ECO:0000313" key="12">
    <source>
        <dbReference type="Proteomes" id="UP000008120"/>
    </source>
</evidence>
<dbReference type="GO" id="GO:0004298">
    <property type="term" value="F:threonine-type endopeptidase activity"/>
    <property type="evidence" value="ECO:0007669"/>
    <property type="project" value="UniProtKB-UniRule"/>
</dbReference>
<dbReference type="GO" id="GO:0010498">
    <property type="term" value="P:proteasomal protein catabolic process"/>
    <property type="evidence" value="ECO:0007669"/>
    <property type="project" value="UniProtKB-UniRule"/>
</dbReference>
<comment type="activity regulation">
    <text evidence="9">The formation of the proteasomal ATPase PAN-20S proteasome complex, via the docking of the C-termini of PAN into the intersubunit pockets in the alpha-rings, triggers opening of the gate for substrate entry. Interconversion between the open-gate and close-gate conformations leads to a dynamic regulation of the 20S proteasome proteolysis activity.</text>
</comment>
<dbReference type="EC" id="3.4.25.1" evidence="9"/>
<comment type="catalytic activity">
    <reaction evidence="1 9">
        <text>Cleavage of peptide bonds with very broad specificity.</text>
        <dbReference type="EC" id="3.4.25.1"/>
    </reaction>
</comment>
<evidence type="ECO:0000256" key="9">
    <source>
        <dbReference type="HAMAP-Rule" id="MF_02113"/>
    </source>
</evidence>
<dbReference type="GO" id="GO:0005737">
    <property type="term" value="C:cytoplasm"/>
    <property type="evidence" value="ECO:0007669"/>
    <property type="project" value="UniProtKB-SubCell"/>
</dbReference>
<evidence type="ECO:0000256" key="6">
    <source>
        <dbReference type="ARBA" id="ARBA00022813"/>
    </source>
</evidence>
<evidence type="ECO:0000256" key="10">
    <source>
        <dbReference type="PIRSR" id="PIRSR600243-1"/>
    </source>
</evidence>
<dbReference type="Proteomes" id="UP000008120">
    <property type="component" value="Chromosome"/>
</dbReference>
<dbReference type="InterPro" id="IPR000243">
    <property type="entry name" value="Pept_T1A_subB"/>
</dbReference>
<dbReference type="InterPro" id="IPR019983">
    <property type="entry name" value="Pept_T1A_Psome_bsu_arc"/>
</dbReference>
<feature type="propeptide" id="PRO_5005047833" description="Removed in mature form; by autocatalysis" evidence="9">
    <location>
        <begin position="1"/>
        <end position="16"/>
    </location>
</feature>
<dbReference type="PROSITE" id="PS51476">
    <property type="entry name" value="PROTEASOME_BETA_2"/>
    <property type="match status" value="1"/>
</dbReference>
<dbReference type="PANTHER" id="PTHR32194:SF0">
    <property type="entry name" value="ATP-DEPENDENT PROTEASE SUBUNIT HSLV"/>
    <property type="match status" value="1"/>
</dbReference>
<accession>E6N421</accession>
<dbReference type="PRINTS" id="PR00141">
    <property type="entry name" value="PROTEASOME"/>
</dbReference>
<dbReference type="NCBIfam" id="TIGR03634">
    <property type="entry name" value="arc_protsome_B"/>
    <property type="match status" value="1"/>
</dbReference>
<evidence type="ECO:0000256" key="8">
    <source>
        <dbReference type="ARBA" id="ARBA00023145"/>
    </source>
</evidence>
<dbReference type="PROSITE" id="PS00854">
    <property type="entry name" value="PROTEASOME_BETA_1"/>
    <property type="match status" value="1"/>
</dbReference>
<evidence type="ECO:0000313" key="11">
    <source>
        <dbReference type="EMBL" id="BAJ47040.1"/>
    </source>
</evidence>
<keyword evidence="3 9" id="KW-0645">Protease</keyword>
<keyword evidence="7 9" id="KW-0647">Proteasome</keyword>
<evidence type="ECO:0000256" key="7">
    <source>
        <dbReference type="ARBA" id="ARBA00022942"/>
    </source>
</evidence>
<feature type="active site" description="Nucleophile" evidence="9 10">
    <location>
        <position position="17"/>
    </location>
</feature>
<evidence type="ECO:0000256" key="1">
    <source>
        <dbReference type="ARBA" id="ARBA00001198"/>
    </source>
</evidence>